<evidence type="ECO:0000259" key="10">
    <source>
        <dbReference type="SMART" id="SM00856"/>
    </source>
</evidence>
<evidence type="ECO:0000256" key="4">
    <source>
        <dbReference type="ARBA" id="ARBA00007786"/>
    </source>
</evidence>
<dbReference type="InterPro" id="IPR035513">
    <property type="entry name" value="Invertase/methylesterase_inhib"/>
</dbReference>
<feature type="active site" evidence="8">
    <location>
        <position position="374"/>
    </location>
</feature>
<evidence type="ECO:0000313" key="12">
    <source>
        <dbReference type="Proteomes" id="UP001341840"/>
    </source>
</evidence>
<keyword evidence="7 9" id="KW-0063">Aspartyl esterase</keyword>
<evidence type="ECO:0000256" key="1">
    <source>
        <dbReference type="ARBA" id="ARBA00004191"/>
    </source>
</evidence>
<dbReference type="InterPro" id="IPR000070">
    <property type="entry name" value="Pectinesterase_cat"/>
</dbReference>
<dbReference type="Gene3D" id="1.20.140.40">
    <property type="entry name" value="Invertase/pectin methylesterase inhibitor family protein"/>
    <property type="match status" value="1"/>
</dbReference>
<reference evidence="11 12" key="1">
    <citation type="journal article" date="2023" name="Plants (Basel)">
        <title>Bridging the Gap: Combining Genomics and Transcriptomics Approaches to Understand Stylosanthes scabra, an Orphan Legume from the Brazilian Caatinga.</title>
        <authorList>
            <person name="Ferreira-Neto J.R.C."/>
            <person name="da Silva M.D."/>
            <person name="Binneck E."/>
            <person name="de Melo N.F."/>
            <person name="da Silva R.H."/>
            <person name="de Melo A.L.T.M."/>
            <person name="Pandolfi V."/>
            <person name="Bustamante F.O."/>
            <person name="Brasileiro-Vidal A.C."/>
            <person name="Benko-Iseppon A.M."/>
        </authorList>
    </citation>
    <scope>NUCLEOTIDE SEQUENCE [LARGE SCALE GENOMIC DNA]</scope>
    <source>
        <tissue evidence="11">Leaves</tissue>
    </source>
</reference>
<dbReference type="PANTHER" id="PTHR31707">
    <property type="entry name" value="PECTINESTERASE"/>
    <property type="match status" value="1"/>
</dbReference>
<dbReference type="SMART" id="SM00856">
    <property type="entry name" value="PMEI"/>
    <property type="match status" value="1"/>
</dbReference>
<name>A0ABU6Q7A8_9FABA</name>
<keyword evidence="9" id="KW-0732">Signal</keyword>
<comment type="catalytic activity">
    <reaction evidence="9">
        <text>[(1-&gt;4)-alpha-D-galacturonosyl methyl ester](n) + n H2O = [(1-&gt;4)-alpha-D-galacturonosyl](n) + n methanol + n H(+)</text>
        <dbReference type="Rhea" id="RHEA:22380"/>
        <dbReference type="Rhea" id="RHEA-COMP:14570"/>
        <dbReference type="Rhea" id="RHEA-COMP:14573"/>
        <dbReference type="ChEBI" id="CHEBI:15377"/>
        <dbReference type="ChEBI" id="CHEBI:15378"/>
        <dbReference type="ChEBI" id="CHEBI:17790"/>
        <dbReference type="ChEBI" id="CHEBI:140522"/>
        <dbReference type="ChEBI" id="CHEBI:140523"/>
        <dbReference type="EC" id="3.1.1.11"/>
    </reaction>
</comment>
<keyword evidence="12" id="KW-1185">Reference proteome</keyword>
<feature type="chain" id="PRO_5044985509" description="Pectinesterase" evidence="9">
    <location>
        <begin position="29"/>
        <end position="541"/>
    </location>
</feature>
<organism evidence="11 12">
    <name type="scientific">Stylosanthes scabra</name>
    <dbReference type="NCBI Taxonomy" id="79078"/>
    <lineage>
        <taxon>Eukaryota</taxon>
        <taxon>Viridiplantae</taxon>
        <taxon>Streptophyta</taxon>
        <taxon>Embryophyta</taxon>
        <taxon>Tracheophyta</taxon>
        <taxon>Spermatophyta</taxon>
        <taxon>Magnoliopsida</taxon>
        <taxon>eudicotyledons</taxon>
        <taxon>Gunneridae</taxon>
        <taxon>Pentapetalae</taxon>
        <taxon>rosids</taxon>
        <taxon>fabids</taxon>
        <taxon>Fabales</taxon>
        <taxon>Fabaceae</taxon>
        <taxon>Papilionoideae</taxon>
        <taxon>50 kb inversion clade</taxon>
        <taxon>dalbergioids sensu lato</taxon>
        <taxon>Dalbergieae</taxon>
        <taxon>Pterocarpus clade</taxon>
        <taxon>Stylosanthes</taxon>
    </lineage>
</organism>
<dbReference type="Pfam" id="PF04043">
    <property type="entry name" value="PMEI"/>
    <property type="match status" value="1"/>
</dbReference>
<dbReference type="Pfam" id="PF01095">
    <property type="entry name" value="Pectinesterase"/>
    <property type="match status" value="1"/>
</dbReference>
<keyword evidence="5" id="KW-0134">Cell wall</keyword>
<dbReference type="InterPro" id="IPR012334">
    <property type="entry name" value="Pectin_lyas_fold"/>
</dbReference>
<evidence type="ECO:0000256" key="3">
    <source>
        <dbReference type="ARBA" id="ARBA00006027"/>
    </source>
</evidence>
<dbReference type="InterPro" id="IPR006501">
    <property type="entry name" value="Pectinesterase_inhib_dom"/>
</dbReference>
<keyword evidence="5" id="KW-0964">Secreted</keyword>
<keyword evidence="6 9" id="KW-0378">Hydrolase</keyword>
<protein>
    <recommendedName>
        <fullName evidence="9">Pectinesterase</fullName>
        <ecNumber evidence="9">3.1.1.11</ecNumber>
    </recommendedName>
</protein>
<evidence type="ECO:0000256" key="6">
    <source>
        <dbReference type="ARBA" id="ARBA00022801"/>
    </source>
</evidence>
<comment type="pathway">
    <text evidence="2 9">Glycan metabolism; pectin degradation; 2-dehydro-3-deoxy-D-gluconate from pectin: step 1/5.</text>
</comment>
<sequence>MARTPLLTSLSFFFTLFFCITPFDVVLGSKGSLECLKVTHAEFANSVKEVIGVLHSVTSALLLESEFVRKDGGYGEDRRLSSAVSACLELMELSSDELNRVVSVIENPKGKQNGTGNLSSDLRTWLSAVLANTETCMEGLLPEETSIISVNNNNNNNNNYNVKNVISSSINKVNTMVHQLLTQVHPVYSDSYKSQQHAEFPYSWGEKSESEDLDERKELLTVVDAVVALDGSGNHTSVKGAVERAPEYSMKRYVIHIKKGVYTERVEIDGNKWNIVIIGDGMDNTIITGNWSHNHNNVTTYFTATFAVKARGFIARDISFHNTAGPRGGQAVALRSYSDLSVFYRCGISGYQDSLYAHASRQFYRECIISGTVDFIFGRATAVFQNCTILAKKPLPEQTNTITAQGANDSTKTSGFSFQFCNISAYSELLPFVNSTRTYLGRPWKKYSRTVFMQSYMSEMVWPEGWKEWNGSLYLDTLYYGEFLNYGPRSGLSKRVKWAGYHVMNGFNEASNFTVAQFILGDLWLPSTGVNFASGFTKGNF</sequence>
<evidence type="ECO:0000256" key="5">
    <source>
        <dbReference type="ARBA" id="ARBA00022512"/>
    </source>
</evidence>
<dbReference type="Gene3D" id="2.160.20.10">
    <property type="entry name" value="Single-stranded right-handed beta-helix, Pectin lyase-like"/>
    <property type="match status" value="1"/>
</dbReference>
<evidence type="ECO:0000256" key="8">
    <source>
        <dbReference type="PROSITE-ProRule" id="PRU10040"/>
    </source>
</evidence>
<dbReference type="SUPFAM" id="SSF101148">
    <property type="entry name" value="Plant invertase/pectin methylesterase inhibitor"/>
    <property type="match status" value="1"/>
</dbReference>
<evidence type="ECO:0000256" key="7">
    <source>
        <dbReference type="ARBA" id="ARBA00023085"/>
    </source>
</evidence>
<dbReference type="InterPro" id="IPR033131">
    <property type="entry name" value="Pectinesterase_Asp_AS"/>
</dbReference>
<feature type="signal peptide" evidence="9">
    <location>
        <begin position="1"/>
        <end position="28"/>
    </location>
</feature>
<dbReference type="PROSITE" id="PS00503">
    <property type="entry name" value="PECTINESTERASE_2"/>
    <property type="match status" value="1"/>
</dbReference>
<gene>
    <name evidence="11" type="ORF">PIB30_017003</name>
</gene>
<dbReference type="EMBL" id="JASCZI010000049">
    <property type="protein sequence ID" value="MED6107737.1"/>
    <property type="molecule type" value="Genomic_DNA"/>
</dbReference>
<evidence type="ECO:0000313" key="11">
    <source>
        <dbReference type="EMBL" id="MED6107737.1"/>
    </source>
</evidence>
<comment type="similarity">
    <text evidence="3">In the N-terminal section; belongs to the PMEI family.</text>
</comment>
<comment type="similarity">
    <text evidence="4">In the C-terminal section; belongs to the pectinesterase family.</text>
</comment>
<proteinExistence type="inferred from homology"/>
<dbReference type="SUPFAM" id="SSF51126">
    <property type="entry name" value="Pectin lyase-like"/>
    <property type="match status" value="1"/>
</dbReference>
<dbReference type="CDD" id="cd15799">
    <property type="entry name" value="PMEI-like_4"/>
    <property type="match status" value="1"/>
</dbReference>
<comment type="caution">
    <text evidence="11">The sequence shown here is derived from an EMBL/GenBank/DDBJ whole genome shotgun (WGS) entry which is preliminary data.</text>
</comment>
<accession>A0ABU6Q7A8</accession>
<comment type="subcellular location">
    <subcellularLocation>
        <location evidence="1">Secreted</location>
        <location evidence="1">Cell wall</location>
    </subcellularLocation>
</comment>
<evidence type="ECO:0000256" key="2">
    <source>
        <dbReference type="ARBA" id="ARBA00005184"/>
    </source>
</evidence>
<dbReference type="Proteomes" id="UP001341840">
    <property type="component" value="Unassembled WGS sequence"/>
</dbReference>
<evidence type="ECO:0000256" key="9">
    <source>
        <dbReference type="RuleBase" id="RU000589"/>
    </source>
</evidence>
<dbReference type="InterPro" id="IPR011050">
    <property type="entry name" value="Pectin_lyase_fold/virulence"/>
</dbReference>
<feature type="domain" description="Pectinesterase inhibitor" evidence="10">
    <location>
        <begin position="39"/>
        <end position="183"/>
    </location>
</feature>
<dbReference type="EC" id="3.1.1.11" evidence="9"/>